<reference evidence="3 4" key="1">
    <citation type="submission" date="2024-06" db="EMBL/GenBank/DDBJ databases">
        <title>Complete genome of Phlyctema vagabunda strain 19-DSS-EL-015.</title>
        <authorList>
            <person name="Fiorenzani C."/>
        </authorList>
    </citation>
    <scope>NUCLEOTIDE SEQUENCE [LARGE SCALE GENOMIC DNA]</scope>
    <source>
        <strain evidence="3 4">19-DSS-EL-015</strain>
    </source>
</reference>
<keyword evidence="4" id="KW-1185">Reference proteome</keyword>
<evidence type="ECO:0000313" key="3">
    <source>
        <dbReference type="EMBL" id="KAL3428215.1"/>
    </source>
</evidence>
<feature type="compositionally biased region" description="Polar residues" evidence="2">
    <location>
        <begin position="23"/>
        <end position="41"/>
    </location>
</feature>
<dbReference type="InterPro" id="IPR004000">
    <property type="entry name" value="Actin"/>
</dbReference>
<feature type="compositionally biased region" description="Polar residues" evidence="2">
    <location>
        <begin position="554"/>
        <end position="563"/>
    </location>
</feature>
<dbReference type="EMBL" id="JBFCZG010000001">
    <property type="protein sequence ID" value="KAL3428215.1"/>
    <property type="molecule type" value="Genomic_DNA"/>
</dbReference>
<feature type="region of interest" description="Disordered" evidence="2">
    <location>
        <begin position="1"/>
        <end position="42"/>
    </location>
</feature>
<protein>
    <submittedName>
        <fullName evidence="3">Actin-related protein</fullName>
    </submittedName>
</protein>
<comment type="similarity">
    <text evidence="1">Belongs to the actin family.</text>
</comment>
<feature type="region of interest" description="Disordered" evidence="2">
    <location>
        <begin position="535"/>
        <end position="563"/>
    </location>
</feature>
<dbReference type="Proteomes" id="UP001629113">
    <property type="component" value="Unassembled WGS sequence"/>
</dbReference>
<dbReference type="Gene3D" id="3.90.640.10">
    <property type="entry name" value="Actin, Chain A, domain 4"/>
    <property type="match status" value="1"/>
</dbReference>
<dbReference type="SUPFAM" id="SSF53067">
    <property type="entry name" value="Actin-like ATPase domain"/>
    <property type="match status" value="2"/>
</dbReference>
<evidence type="ECO:0000256" key="1">
    <source>
        <dbReference type="RuleBase" id="RU000487"/>
    </source>
</evidence>
<evidence type="ECO:0000313" key="4">
    <source>
        <dbReference type="Proteomes" id="UP001629113"/>
    </source>
</evidence>
<dbReference type="PANTHER" id="PTHR11937">
    <property type="entry name" value="ACTIN"/>
    <property type="match status" value="1"/>
</dbReference>
<dbReference type="Gene3D" id="3.30.420.40">
    <property type="match status" value="2"/>
</dbReference>
<feature type="region of interest" description="Disordered" evidence="2">
    <location>
        <begin position="427"/>
        <end position="455"/>
    </location>
</feature>
<sequence>MSTPGPAHRSVASIRPAIAPVQGSPSSPHTPLRNISSSYGSPSALRAEEDCVVIELGSRYLRAGFAGDAVPKAVVNFGREEQRRTGDFRKWAHGFEQDWRKRVQGKEWGESHELWKLDLRGLDLGLVGDKLERALRDAFTKFLLIDSRPRRMTLALPSTLPTPLLSTVLDTLFTNFQPPNISLLSAPMLTTVAAGLRAALVVDIGWAETVVTGMYEYREVQCQRSVRAGKLLGQEVQKILLDAAGSKIKQEGYSSQEIISFEECEEITARMAWCKPTPKDVEQTASPHGLAPVQEEDEFRSSMRDLSIGGADVADPVSSIPLRTTTPPVTIQVPFSKLAEPCEIALFASNTAIKDLDDEELPLHLLIYRTLLLLPMDLRSICMARIVFVGGGSRMIGLKSRLIDEVTALVERRGWDPVQGKAVEQLRSNPRLKHNRSRQVDEGPLEVTRDEDSQDQKLVAGHQDQELDVIGEQIKREVNKGTLPIEKGYLRAVDSLGAWSGASLLSHLKIPAVSVIDRDQWQQYGITGASRSTEVDVGRQRQSMGPGSFKSGERSSWTLGLWG</sequence>
<gene>
    <name evidence="3" type="ORF">PVAG01_01724</name>
</gene>
<evidence type="ECO:0000256" key="2">
    <source>
        <dbReference type="SAM" id="MobiDB-lite"/>
    </source>
</evidence>
<dbReference type="InterPro" id="IPR043129">
    <property type="entry name" value="ATPase_NBD"/>
</dbReference>
<organism evidence="3 4">
    <name type="scientific">Phlyctema vagabunda</name>
    <dbReference type="NCBI Taxonomy" id="108571"/>
    <lineage>
        <taxon>Eukaryota</taxon>
        <taxon>Fungi</taxon>
        <taxon>Dikarya</taxon>
        <taxon>Ascomycota</taxon>
        <taxon>Pezizomycotina</taxon>
        <taxon>Leotiomycetes</taxon>
        <taxon>Helotiales</taxon>
        <taxon>Dermateaceae</taxon>
        <taxon>Phlyctema</taxon>
    </lineage>
</organism>
<dbReference type="Pfam" id="PF00022">
    <property type="entry name" value="Actin"/>
    <property type="match status" value="1"/>
</dbReference>
<dbReference type="SMART" id="SM00268">
    <property type="entry name" value="ACTIN"/>
    <property type="match status" value="1"/>
</dbReference>
<accession>A0ABR4PXW7</accession>
<name>A0ABR4PXW7_9HELO</name>
<proteinExistence type="inferred from homology"/>
<comment type="caution">
    <text evidence="3">The sequence shown here is derived from an EMBL/GenBank/DDBJ whole genome shotgun (WGS) entry which is preliminary data.</text>
</comment>